<accession>A0AAE0ETW2</accession>
<keyword evidence="14" id="KW-1185">Reference proteome</keyword>
<keyword evidence="7" id="KW-0067">ATP-binding</keyword>
<keyword evidence="3" id="KW-0723">Serine/threonine-protein kinase</keyword>
<dbReference type="Proteomes" id="UP001190700">
    <property type="component" value="Unassembled WGS sequence"/>
</dbReference>
<dbReference type="EC" id="2.7.12.1" evidence="2"/>
<keyword evidence="5" id="KW-0547">Nucleotide-binding</keyword>
<evidence type="ECO:0000256" key="2">
    <source>
        <dbReference type="ARBA" id="ARBA00013203"/>
    </source>
</evidence>
<evidence type="ECO:0000256" key="3">
    <source>
        <dbReference type="ARBA" id="ARBA00022527"/>
    </source>
</evidence>
<feature type="region of interest" description="Disordered" evidence="11">
    <location>
        <begin position="660"/>
        <end position="679"/>
    </location>
</feature>
<evidence type="ECO:0000256" key="1">
    <source>
        <dbReference type="ARBA" id="ARBA00008867"/>
    </source>
</evidence>
<feature type="region of interest" description="Disordered" evidence="11">
    <location>
        <begin position="581"/>
        <end position="600"/>
    </location>
</feature>
<evidence type="ECO:0000256" key="10">
    <source>
        <dbReference type="ARBA" id="ARBA00051680"/>
    </source>
</evidence>
<evidence type="ECO:0000256" key="6">
    <source>
        <dbReference type="ARBA" id="ARBA00022777"/>
    </source>
</evidence>
<protein>
    <recommendedName>
        <fullName evidence="2">dual-specificity kinase</fullName>
        <ecNumber evidence="2">2.7.12.1</ecNumber>
    </recommendedName>
</protein>
<evidence type="ECO:0000256" key="7">
    <source>
        <dbReference type="ARBA" id="ARBA00022840"/>
    </source>
</evidence>
<dbReference type="GO" id="GO:0005524">
    <property type="term" value="F:ATP binding"/>
    <property type="evidence" value="ECO:0007669"/>
    <property type="project" value="UniProtKB-KW"/>
</dbReference>
<dbReference type="SMART" id="SM00220">
    <property type="entry name" value="S_TKc"/>
    <property type="match status" value="1"/>
</dbReference>
<dbReference type="PROSITE" id="PS50011">
    <property type="entry name" value="PROTEIN_KINASE_DOM"/>
    <property type="match status" value="1"/>
</dbReference>
<dbReference type="InterPro" id="IPR050494">
    <property type="entry name" value="Ser_Thr_dual-spec_kinase"/>
</dbReference>
<dbReference type="FunFam" id="1.10.510.10:FF:000112">
    <property type="entry name" value="Putative dual specificity tyrosine-phosphorylation-regulated kinase 2"/>
    <property type="match status" value="1"/>
</dbReference>
<dbReference type="PANTHER" id="PTHR24058">
    <property type="entry name" value="DUAL SPECIFICITY PROTEIN KINASE"/>
    <property type="match status" value="1"/>
</dbReference>
<dbReference type="InterPro" id="IPR000719">
    <property type="entry name" value="Prot_kinase_dom"/>
</dbReference>
<feature type="compositionally biased region" description="Low complexity" evidence="11">
    <location>
        <begin position="124"/>
        <end position="135"/>
    </location>
</feature>
<dbReference type="PANTHER" id="PTHR24058:SF22">
    <property type="entry name" value="DUAL SPECIFICITY TYROSINE-PHOSPHORYLATION-REGULATED KINASE 4"/>
    <property type="match status" value="1"/>
</dbReference>
<proteinExistence type="inferred from homology"/>
<evidence type="ECO:0000256" key="9">
    <source>
        <dbReference type="ARBA" id="ARBA00049308"/>
    </source>
</evidence>
<dbReference type="InterPro" id="IPR008271">
    <property type="entry name" value="Ser/Thr_kinase_AS"/>
</dbReference>
<gene>
    <name evidence="13" type="ORF">CYMTET_50253</name>
</gene>
<comment type="similarity">
    <text evidence="1">Belongs to the protein kinase superfamily. CMGC Ser/Thr protein kinase family. MNB/DYRK subfamily.</text>
</comment>
<evidence type="ECO:0000313" key="13">
    <source>
        <dbReference type="EMBL" id="KAK3239857.1"/>
    </source>
</evidence>
<dbReference type="PROSITE" id="PS00108">
    <property type="entry name" value="PROTEIN_KINASE_ST"/>
    <property type="match status" value="1"/>
</dbReference>
<evidence type="ECO:0000313" key="14">
    <source>
        <dbReference type="Proteomes" id="UP001190700"/>
    </source>
</evidence>
<organism evidence="13 14">
    <name type="scientific">Cymbomonas tetramitiformis</name>
    <dbReference type="NCBI Taxonomy" id="36881"/>
    <lineage>
        <taxon>Eukaryota</taxon>
        <taxon>Viridiplantae</taxon>
        <taxon>Chlorophyta</taxon>
        <taxon>Pyramimonadophyceae</taxon>
        <taxon>Pyramimonadales</taxon>
        <taxon>Pyramimonadaceae</taxon>
        <taxon>Cymbomonas</taxon>
    </lineage>
</organism>
<comment type="caution">
    <text evidence="13">The sequence shown here is derived from an EMBL/GenBank/DDBJ whole genome shotgun (WGS) entry which is preliminary data.</text>
</comment>
<comment type="catalytic activity">
    <reaction evidence="10">
        <text>L-tyrosyl-[protein] + ATP = O-phospho-L-tyrosyl-[protein] + ADP + H(+)</text>
        <dbReference type="Rhea" id="RHEA:10596"/>
        <dbReference type="Rhea" id="RHEA-COMP:10136"/>
        <dbReference type="Rhea" id="RHEA-COMP:20101"/>
        <dbReference type="ChEBI" id="CHEBI:15378"/>
        <dbReference type="ChEBI" id="CHEBI:30616"/>
        <dbReference type="ChEBI" id="CHEBI:46858"/>
        <dbReference type="ChEBI" id="CHEBI:61978"/>
        <dbReference type="ChEBI" id="CHEBI:456216"/>
        <dbReference type="EC" id="2.7.12.1"/>
    </reaction>
</comment>
<dbReference type="SUPFAM" id="SSF56112">
    <property type="entry name" value="Protein kinase-like (PK-like)"/>
    <property type="match status" value="1"/>
</dbReference>
<dbReference type="Gene3D" id="3.30.10.30">
    <property type="entry name" value="DYRK"/>
    <property type="match status" value="1"/>
</dbReference>
<evidence type="ECO:0000259" key="12">
    <source>
        <dbReference type="PROSITE" id="PS50011"/>
    </source>
</evidence>
<feature type="domain" description="Protein kinase" evidence="12">
    <location>
        <begin position="227"/>
        <end position="523"/>
    </location>
</feature>
<dbReference type="InterPro" id="IPR042521">
    <property type="entry name" value="DYRK"/>
</dbReference>
<dbReference type="Gene3D" id="1.10.510.10">
    <property type="entry name" value="Transferase(Phosphotransferase) domain 1"/>
    <property type="match status" value="1"/>
</dbReference>
<dbReference type="Pfam" id="PF00069">
    <property type="entry name" value="Pkinase"/>
    <property type="match status" value="1"/>
</dbReference>
<keyword evidence="6" id="KW-0418">Kinase</keyword>
<feature type="compositionally biased region" description="Polar residues" evidence="11">
    <location>
        <begin position="81"/>
        <end position="96"/>
    </location>
</feature>
<reference evidence="13 14" key="1">
    <citation type="journal article" date="2015" name="Genome Biol. Evol.">
        <title>Comparative Genomics of a Bacterivorous Green Alga Reveals Evolutionary Causalities and Consequences of Phago-Mixotrophic Mode of Nutrition.</title>
        <authorList>
            <person name="Burns J.A."/>
            <person name="Paasch A."/>
            <person name="Narechania A."/>
            <person name="Kim E."/>
        </authorList>
    </citation>
    <scope>NUCLEOTIDE SEQUENCE [LARGE SCALE GENOMIC DNA]</scope>
    <source>
        <strain evidence="13 14">PLY_AMNH</strain>
    </source>
</reference>
<comment type="catalytic activity">
    <reaction evidence="9">
        <text>L-threonyl-[protein] + ATP = O-phospho-L-threonyl-[protein] + ADP + H(+)</text>
        <dbReference type="Rhea" id="RHEA:46608"/>
        <dbReference type="Rhea" id="RHEA-COMP:11060"/>
        <dbReference type="Rhea" id="RHEA-COMP:11605"/>
        <dbReference type="ChEBI" id="CHEBI:15378"/>
        <dbReference type="ChEBI" id="CHEBI:30013"/>
        <dbReference type="ChEBI" id="CHEBI:30616"/>
        <dbReference type="ChEBI" id="CHEBI:61977"/>
        <dbReference type="ChEBI" id="CHEBI:456216"/>
        <dbReference type="EC" id="2.7.12.1"/>
    </reaction>
</comment>
<evidence type="ECO:0000256" key="11">
    <source>
        <dbReference type="SAM" id="MobiDB-lite"/>
    </source>
</evidence>
<keyword evidence="4" id="KW-0808">Transferase</keyword>
<feature type="compositionally biased region" description="Basic and acidic residues" evidence="11">
    <location>
        <begin position="670"/>
        <end position="679"/>
    </location>
</feature>
<dbReference type="Gene3D" id="3.30.200.20">
    <property type="entry name" value="Phosphorylase Kinase, domain 1"/>
    <property type="match status" value="1"/>
</dbReference>
<comment type="catalytic activity">
    <reaction evidence="8">
        <text>L-seryl-[protein] + ATP = O-phospho-L-seryl-[protein] + ADP + H(+)</text>
        <dbReference type="Rhea" id="RHEA:17989"/>
        <dbReference type="Rhea" id="RHEA-COMP:9863"/>
        <dbReference type="Rhea" id="RHEA-COMP:11604"/>
        <dbReference type="ChEBI" id="CHEBI:15378"/>
        <dbReference type="ChEBI" id="CHEBI:29999"/>
        <dbReference type="ChEBI" id="CHEBI:30616"/>
        <dbReference type="ChEBI" id="CHEBI:83421"/>
        <dbReference type="ChEBI" id="CHEBI:456216"/>
        <dbReference type="EC" id="2.7.12.1"/>
    </reaction>
</comment>
<dbReference type="GO" id="GO:0005737">
    <property type="term" value="C:cytoplasm"/>
    <property type="evidence" value="ECO:0007669"/>
    <property type="project" value="TreeGrafter"/>
</dbReference>
<dbReference type="GO" id="GO:0005856">
    <property type="term" value="C:cytoskeleton"/>
    <property type="evidence" value="ECO:0007669"/>
    <property type="project" value="TreeGrafter"/>
</dbReference>
<dbReference type="GO" id="GO:0004712">
    <property type="term" value="F:protein serine/threonine/tyrosine kinase activity"/>
    <property type="evidence" value="ECO:0007669"/>
    <property type="project" value="UniProtKB-EC"/>
</dbReference>
<feature type="compositionally biased region" description="Polar residues" evidence="11">
    <location>
        <begin position="143"/>
        <end position="154"/>
    </location>
</feature>
<evidence type="ECO:0000256" key="8">
    <source>
        <dbReference type="ARBA" id="ARBA00049003"/>
    </source>
</evidence>
<dbReference type="AlphaFoldDB" id="A0AAE0ETW2"/>
<evidence type="ECO:0000256" key="4">
    <source>
        <dbReference type="ARBA" id="ARBA00022679"/>
    </source>
</evidence>
<dbReference type="InterPro" id="IPR011009">
    <property type="entry name" value="Kinase-like_dom_sf"/>
</dbReference>
<evidence type="ECO:0000256" key="5">
    <source>
        <dbReference type="ARBA" id="ARBA00022741"/>
    </source>
</evidence>
<sequence length="679" mass="76888">MYERHCKPGRFAAYQASGNTFKSGLPILNLAKVKQSLGVTIEGTSVGTPIHQGSSTPRRTTKTTVQPPVFVQPPVSYRSVYVTQPNNGGSQIQTGFGTDGGADGSQTHRTRTDSSQKIHTPRQPLTSRPSTMRTPSRSEYDRQASSITPTSTQPQLPMTAATALKYHCSSLSDFEQSEVLEYPQVWFTGPNANKIRASPQTGNYNHGFDDERGDYITVLHDHLCYRYEVVSILGKGSFGQVMKCFDYKTNTVKAIKIIRNKKRFHHQALVEVKILEHLRHKDYEDSANIIHMGEYFYFRNHLCITFELLSLNLYEFIKNNNFQGLSLGLIRRFAQQLLVSLRFLRKQRVIHCDLKPENILLRAPNKSSIKIIDFGSSCFEDERVYTYIQSRFYRSPEVILGLPYDMAIDMWSFGCILAELYTGYPLFPGENEVEQLACIMEIQNLPPKEVLDAATRKKMFFDTNNNPRIVANSRGKKRRPGMKDLATALRCNDPLFLSFLDGCLRWDPRGRLTPDEALHHEWICEGPSFSPRPNNVFVPHNELAPRHKKTMQQVAKAPMVKQVTTHSAHQVLVPHAPNIVQSQHIPHPPQQPQQQHYQQLHLKVDQSSFQPPHPAQNQFQYRSANLDQSGGSVVPHPPHPSGAQTHRAIAIEQGTLPPIEGGINISGAKTFREHASKRR</sequence>
<dbReference type="EMBL" id="LGRX02033802">
    <property type="protein sequence ID" value="KAK3239857.1"/>
    <property type="molecule type" value="Genomic_DNA"/>
</dbReference>
<dbReference type="GO" id="GO:0004674">
    <property type="term" value="F:protein serine/threonine kinase activity"/>
    <property type="evidence" value="ECO:0007669"/>
    <property type="project" value="UniProtKB-KW"/>
</dbReference>
<name>A0AAE0ETW2_9CHLO</name>
<feature type="region of interest" description="Disordered" evidence="11">
    <location>
        <begin position="80"/>
        <end position="154"/>
    </location>
</feature>